<accession>A0A284VUF9</accession>
<feature type="domain" description="Methyltransferase type 11" evidence="1">
    <location>
        <begin position="30"/>
        <end position="117"/>
    </location>
</feature>
<dbReference type="GO" id="GO:0032259">
    <property type="term" value="P:methylation"/>
    <property type="evidence" value="ECO:0007669"/>
    <property type="project" value="UniProtKB-KW"/>
</dbReference>
<dbReference type="RefSeq" id="WP_096207425.1">
    <property type="nucleotide sequence ID" value="NZ_FZMP01000249.1"/>
</dbReference>
<dbReference type="SUPFAM" id="SSF53335">
    <property type="entry name" value="S-adenosyl-L-methionine-dependent methyltransferases"/>
    <property type="match status" value="1"/>
</dbReference>
<protein>
    <submittedName>
        <fullName evidence="2">Putative Methyltransferase type 11</fullName>
    </submittedName>
</protein>
<dbReference type="OrthoDB" id="57427at2157"/>
<proteinExistence type="predicted"/>
<evidence type="ECO:0000313" key="2">
    <source>
        <dbReference type="EMBL" id="SNQ62936.1"/>
    </source>
</evidence>
<keyword evidence="2" id="KW-0489">Methyltransferase</keyword>
<evidence type="ECO:0000313" key="3">
    <source>
        <dbReference type="Proteomes" id="UP000218615"/>
    </source>
</evidence>
<dbReference type="Pfam" id="PF08241">
    <property type="entry name" value="Methyltransf_11"/>
    <property type="match status" value="1"/>
</dbReference>
<dbReference type="InterPro" id="IPR013216">
    <property type="entry name" value="Methyltransf_11"/>
</dbReference>
<dbReference type="InterPro" id="IPR029063">
    <property type="entry name" value="SAM-dependent_MTases_sf"/>
</dbReference>
<dbReference type="AlphaFoldDB" id="A0A284VUF9"/>
<dbReference type="CDD" id="cd02440">
    <property type="entry name" value="AdoMet_MTases"/>
    <property type="match status" value="1"/>
</dbReference>
<name>A0A284VUF9_9EURY</name>
<dbReference type="GO" id="GO:0008757">
    <property type="term" value="F:S-adenosylmethionine-dependent methyltransferase activity"/>
    <property type="evidence" value="ECO:0007669"/>
    <property type="project" value="InterPro"/>
</dbReference>
<dbReference type="Gene3D" id="3.40.50.150">
    <property type="entry name" value="Vaccinia Virus protein VP39"/>
    <property type="match status" value="1"/>
</dbReference>
<reference evidence="3" key="1">
    <citation type="submission" date="2017-06" db="EMBL/GenBank/DDBJ databases">
        <authorList>
            <person name="Cremers G."/>
        </authorList>
    </citation>
    <scope>NUCLEOTIDE SEQUENCE [LARGE SCALE GENOMIC DNA]</scope>
</reference>
<keyword evidence="2" id="KW-0808">Transferase</keyword>
<organism evidence="2 3">
    <name type="scientific">Candidatus Methanoperedens nitratireducens</name>
    <dbReference type="NCBI Taxonomy" id="1392998"/>
    <lineage>
        <taxon>Archaea</taxon>
        <taxon>Methanobacteriati</taxon>
        <taxon>Methanobacteriota</taxon>
        <taxon>Stenosarchaea group</taxon>
        <taxon>Methanomicrobia</taxon>
        <taxon>Methanosarcinales</taxon>
        <taxon>ANME-2 cluster</taxon>
        <taxon>Candidatus Methanoperedentaceae</taxon>
        <taxon>Candidatus Methanoperedens</taxon>
    </lineage>
</organism>
<dbReference type="EMBL" id="FZMP01000249">
    <property type="protein sequence ID" value="SNQ62936.1"/>
    <property type="molecule type" value="Genomic_DNA"/>
</dbReference>
<sequence>MKNDIIKPISSEGVHETVLELIFNKKGKVLDAAAGQGFLSKILLERGFEVYPVDINTSQFSYGRLECQAVDLNKQLPFEDNFFDFIISVETIEHLENPWHFIRELNRVLKNEGQLIITTPNVTNIFSRALFLTNGRYVLFSKRDVQNKYHITPLPMWILEGILEREGFKTEIITCSKGYIPLFKKYFKTKELLLGHVLIVSARKIK</sequence>
<gene>
    <name evidence="2" type="ORF">MNV_980038</name>
</gene>
<evidence type="ECO:0000259" key="1">
    <source>
        <dbReference type="Pfam" id="PF08241"/>
    </source>
</evidence>
<keyword evidence="3" id="KW-1185">Reference proteome</keyword>
<dbReference type="Proteomes" id="UP000218615">
    <property type="component" value="Unassembled WGS sequence"/>
</dbReference>